<dbReference type="GO" id="GO:0005524">
    <property type="term" value="F:ATP binding"/>
    <property type="evidence" value="ECO:0007669"/>
    <property type="project" value="UniProtKB-UniRule"/>
</dbReference>
<dbReference type="GO" id="GO:0000257">
    <property type="term" value="F:nitrilase activity"/>
    <property type="evidence" value="ECO:0007669"/>
    <property type="project" value="UniProtKB-ARBA"/>
</dbReference>
<dbReference type="GO" id="GO:0004359">
    <property type="term" value="F:glutaminase activity"/>
    <property type="evidence" value="ECO:0007669"/>
    <property type="project" value="InterPro"/>
</dbReference>
<dbReference type="InterPro" id="IPR000132">
    <property type="entry name" value="Nitrilase/CN_hydratase_CS"/>
</dbReference>
<dbReference type="Proteomes" id="UP000507962">
    <property type="component" value="Unassembled WGS sequence"/>
</dbReference>
<dbReference type="Gene3D" id="3.60.110.10">
    <property type="entry name" value="Carbon-nitrogen hydrolase"/>
    <property type="match status" value="1"/>
</dbReference>
<evidence type="ECO:0000256" key="1">
    <source>
        <dbReference type="ARBA" id="ARBA00005188"/>
    </source>
</evidence>
<dbReference type="InterPro" id="IPR036526">
    <property type="entry name" value="C-N_Hydrolase_sf"/>
</dbReference>
<dbReference type="NCBIfam" id="NF010588">
    <property type="entry name" value="PRK13981.1"/>
    <property type="match status" value="1"/>
</dbReference>
<dbReference type="CDD" id="cd00553">
    <property type="entry name" value="NAD_synthase"/>
    <property type="match status" value="1"/>
</dbReference>
<dbReference type="InterPro" id="IPR022310">
    <property type="entry name" value="NAD/GMP_synthase"/>
</dbReference>
<protein>
    <recommendedName>
        <fullName evidence="7 8">Glutamine-dependent NAD(+) synthetase</fullName>
        <ecNumber evidence="7 8">6.3.5.1</ecNumber>
    </recommendedName>
    <alternativeName>
        <fullName evidence="7 8">NAD(+) synthase [glutamine-hydrolyzing]</fullName>
    </alternativeName>
</protein>
<dbReference type="FunFam" id="3.40.50.620:FF:000106">
    <property type="entry name" value="Glutamine-dependent NAD(+) synthetase"/>
    <property type="match status" value="1"/>
</dbReference>
<comment type="caution">
    <text evidence="7">Lacks conserved residue(s) required for the propagation of feature annotation.</text>
</comment>
<dbReference type="GO" id="GO:0005737">
    <property type="term" value="C:cytoplasm"/>
    <property type="evidence" value="ECO:0007669"/>
    <property type="project" value="InterPro"/>
</dbReference>
<evidence type="ECO:0000313" key="13">
    <source>
        <dbReference type="Proteomes" id="UP000507962"/>
    </source>
</evidence>
<keyword evidence="5 7" id="KW-0067">ATP-binding</keyword>
<dbReference type="UniPathway" id="UPA00253">
    <property type="reaction ID" value="UER00334"/>
</dbReference>
<evidence type="ECO:0000256" key="8">
    <source>
        <dbReference type="PIRNR" id="PIRNR006630"/>
    </source>
</evidence>
<dbReference type="GO" id="GO:0003952">
    <property type="term" value="F:NAD+ synthase (glutamine-hydrolyzing) activity"/>
    <property type="evidence" value="ECO:0007669"/>
    <property type="project" value="UniProtKB-UniRule"/>
</dbReference>
<feature type="binding site" evidence="7">
    <location>
        <position position="409"/>
    </location>
    <ligand>
        <name>deamido-NAD(+)</name>
        <dbReference type="ChEBI" id="CHEBI:58437"/>
        <note>ligand shared between two neighboring subunits</note>
    </ligand>
</feature>
<evidence type="ECO:0000313" key="12">
    <source>
        <dbReference type="EMBL" id="VFQ43541.1"/>
    </source>
</evidence>
<dbReference type="AlphaFoldDB" id="A0A4U8YIW9"/>
<feature type="active site" description="Proton acceptor; for glutaminase activity" evidence="7">
    <location>
        <position position="44"/>
    </location>
</feature>
<dbReference type="PANTHER" id="PTHR23090:SF9">
    <property type="entry name" value="GLUTAMINE-DEPENDENT NAD(+) SYNTHETASE"/>
    <property type="match status" value="1"/>
</dbReference>
<comment type="similarity">
    <text evidence="2 7 8">In the C-terminal section; belongs to the NAD synthetase family.</text>
</comment>
<dbReference type="InterPro" id="IPR003010">
    <property type="entry name" value="C-N_Hydrolase"/>
</dbReference>
<dbReference type="PANTHER" id="PTHR23090">
    <property type="entry name" value="NH 3 /GLUTAMINE-DEPENDENT NAD + SYNTHETASE"/>
    <property type="match status" value="1"/>
</dbReference>
<reference evidence="12 13" key="1">
    <citation type="submission" date="2019-03" db="EMBL/GenBank/DDBJ databases">
        <authorList>
            <person name="Nijsse B."/>
        </authorList>
    </citation>
    <scope>NUCLEOTIDE SEQUENCE [LARGE SCALE GENOMIC DNA]</scope>
    <source>
        <strain evidence="12">Desulfoluna butyratoxydans MSL71</strain>
    </source>
</reference>
<evidence type="ECO:0000256" key="7">
    <source>
        <dbReference type="HAMAP-Rule" id="MF_02090"/>
    </source>
</evidence>
<dbReference type="SUPFAM" id="SSF52402">
    <property type="entry name" value="Adenine nucleotide alpha hydrolases-like"/>
    <property type="match status" value="1"/>
</dbReference>
<evidence type="ECO:0000256" key="3">
    <source>
        <dbReference type="ARBA" id="ARBA00022598"/>
    </source>
</evidence>
<feature type="binding site" evidence="7">
    <location>
        <position position="380"/>
    </location>
    <ligand>
        <name>deamido-NAD(+)</name>
        <dbReference type="ChEBI" id="CHEBI:58437"/>
        <note>ligand shared between two neighboring subunits</note>
    </ligand>
</feature>
<comment type="function">
    <text evidence="7">Catalyzes the ATP-dependent amidation of deamido-NAD to form NAD. Uses L-glutamine as a nitrogen source.</text>
</comment>
<feature type="binding site" evidence="7">
    <location>
        <begin position="298"/>
        <end position="305"/>
    </location>
    <ligand>
        <name>ATP</name>
        <dbReference type="ChEBI" id="CHEBI:30616"/>
    </ligand>
</feature>
<dbReference type="InterPro" id="IPR014445">
    <property type="entry name" value="Gln-dep_NAD_synthase"/>
</dbReference>
<dbReference type="EC" id="6.3.5.1" evidence="7 8"/>
<dbReference type="CDD" id="cd07570">
    <property type="entry name" value="GAT_Gln-NAD-synth"/>
    <property type="match status" value="1"/>
</dbReference>
<comment type="catalytic activity">
    <reaction evidence="7 8">
        <text>deamido-NAD(+) + L-glutamine + ATP + H2O = L-glutamate + AMP + diphosphate + NAD(+) + H(+)</text>
        <dbReference type="Rhea" id="RHEA:24384"/>
        <dbReference type="ChEBI" id="CHEBI:15377"/>
        <dbReference type="ChEBI" id="CHEBI:15378"/>
        <dbReference type="ChEBI" id="CHEBI:29985"/>
        <dbReference type="ChEBI" id="CHEBI:30616"/>
        <dbReference type="ChEBI" id="CHEBI:33019"/>
        <dbReference type="ChEBI" id="CHEBI:57540"/>
        <dbReference type="ChEBI" id="CHEBI:58359"/>
        <dbReference type="ChEBI" id="CHEBI:58437"/>
        <dbReference type="ChEBI" id="CHEBI:456215"/>
        <dbReference type="EC" id="6.3.5.1"/>
    </reaction>
</comment>
<dbReference type="SUPFAM" id="SSF56317">
    <property type="entry name" value="Carbon-nitrogen hydrolase"/>
    <property type="match status" value="1"/>
</dbReference>
<dbReference type="GO" id="GO:0009435">
    <property type="term" value="P:NAD+ biosynthetic process"/>
    <property type="evidence" value="ECO:0007669"/>
    <property type="project" value="UniProtKB-UniRule"/>
</dbReference>
<dbReference type="EMBL" id="CAADHO010000002">
    <property type="protein sequence ID" value="VFQ43541.1"/>
    <property type="molecule type" value="Genomic_DNA"/>
</dbReference>
<feature type="active site" description="Proton acceptor" evidence="9">
    <location>
        <position position="44"/>
    </location>
</feature>
<dbReference type="InterPro" id="IPR014729">
    <property type="entry name" value="Rossmann-like_a/b/a_fold"/>
</dbReference>
<name>A0A4U8YIW9_9BACT</name>
<evidence type="ECO:0000256" key="6">
    <source>
        <dbReference type="ARBA" id="ARBA00023027"/>
    </source>
</evidence>
<gene>
    <name evidence="7" type="primary">nadE</name>
    <name evidence="12" type="ORF">MSL71_11760</name>
</gene>
<feature type="binding site" evidence="7">
    <location>
        <position position="121"/>
    </location>
    <ligand>
        <name>L-glutamine</name>
        <dbReference type="ChEBI" id="CHEBI:58359"/>
    </ligand>
</feature>
<feature type="binding site" evidence="7">
    <location>
        <position position="194"/>
    </location>
    <ligand>
        <name>L-glutamine</name>
        <dbReference type="ChEBI" id="CHEBI:58359"/>
    </ligand>
</feature>
<evidence type="ECO:0000256" key="2">
    <source>
        <dbReference type="ARBA" id="ARBA00007145"/>
    </source>
</evidence>
<feature type="domain" description="CN hydrolase" evidence="11">
    <location>
        <begin position="4"/>
        <end position="259"/>
    </location>
</feature>
<evidence type="ECO:0000256" key="10">
    <source>
        <dbReference type="RuleBase" id="RU003811"/>
    </source>
</evidence>
<feature type="binding site" evidence="7">
    <location>
        <position position="519"/>
    </location>
    <ligand>
        <name>deamido-NAD(+)</name>
        <dbReference type="ChEBI" id="CHEBI:58437"/>
        <note>ligand shared between two neighboring subunits</note>
    </ligand>
</feature>
<dbReference type="PROSITE" id="PS50263">
    <property type="entry name" value="CN_HYDROLASE"/>
    <property type="match status" value="1"/>
</dbReference>
<dbReference type="NCBIfam" id="TIGR00552">
    <property type="entry name" value="nadE"/>
    <property type="match status" value="1"/>
</dbReference>
<feature type="active site" description="For glutaminase activity" evidence="7">
    <location>
        <position position="115"/>
    </location>
</feature>
<dbReference type="InterPro" id="IPR003694">
    <property type="entry name" value="NAD_synthase"/>
</dbReference>
<dbReference type="PROSITE" id="PS00920">
    <property type="entry name" value="NITRIL_CHT_1"/>
    <property type="match status" value="1"/>
</dbReference>
<keyword evidence="12" id="KW-0378">Hydrolase</keyword>
<feature type="active site" description="Nucleophile; for glutaminase activity" evidence="7">
    <location>
        <position position="151"/>
    </location>
</feature>
<keyword evidence="4 7" id="KW-0547">Nucleotide-binding</keyword>
<accession>A0A4U8YIW9</accession>
<dbReference type="HAMAP" id="MF_02090">
    <property type="entry name" value="NadE_glutamine_dep"/>
    <property type="match status" value="1"/>
</dbReference>
<evidence type="ECO:0000259" key="11">
    <source>
        <dbReference type="PROSITE" id="PS50263"/>
    </source>
</evidence>
<dbReference type="GO" id="GO:0008795">
    <property type="term" value="F:NAD+ synthase activity"/>
    <property type="evidence" value="ECO:0007669"/>
    <property type="project" value="UniProtKB-UniRule"/>
</dbReference>
<evidence type="ECO:0000256" key="4">
    <source>
        <dbReference type="ARBA" id="ARBA00022741"/>
    </source>
</evidence>
<organism evidence="12 13">
    <name type="scientific">Desulfoluna butyratoxydans</name>
    <dbReference type="NCBI Taxonomy" id="231438"/>
    <lineage>
        <taxon>Bacteria</taxon>
        <taxon>Pseudomonadati</taxon>
        <taxon>Thermodesulfobacteriota</taxon>
        <taxon>Desulfobacteria</taxon>
        <taxon>Desulfobacterales</taxon>
        <taxon>Desulfolunaceae</taxon>
        <taxon>Desulfoluna</taxon>
    </lineage>
</organism>
<keyword evidence="13" id="KW-1185">Reference proteome</keyword>
<evidence type="ECO:0000256" key="5">
    <source>
        <dbReference type="ARBA" id="ARBA00022840"/>
    </source>
</evidence>
<dbReference type="Pfam" id="PF00795">
    <property type="entry name" value="CN_hydrolase"/>
    <property type="match status" value="1"/>
</dbReference>
<keyword evidence="6 7" id="KW-0520">NAD</keyword>
<proteinExistence type="inferred from homology"/>
<comment type="pathway">
    <text evidence="1 7 8">Cofactor biosynthesis; NAD(+) biosynthesis; NAD(+) from deamido-NAD(+) (L-Gln route): step 1/1.</text>
</comment>
<sequence>MNMVRIAAGQINPVIGDFEGNCRKMEAAAAKAREAGCRLVVFPELAVSGYPPRDLLERRSFIADNLEAVERLMERVRGIAVLLGYVERNGEPGENNLYNAALLFEDGRVLHKVRKRLLPTYDVFDERRYFEPGSESQPVMWNGVRLGITICEDMWNDKEVFSSRKYRVDPVSDLCEKGAELLINMSASPFNAGKPAFRETLLSSVARRYKVPVCYVNQVGGNDHLLFDGGSLGFHDDGTLAARAASFDEDLLVFEPMEKSPQRIAPAPSCVEEEVYRALVMGTRDYVTKCGFKKVVIGLSGGIDSALTAAVAADALGGENVSTVFMPSEYTSSDNDVDTRSLAENLGTHYDVVPIAPMFDAFLGASEVFCREEHGVTEQNIQARVRGTLLMALSNKTGALVLTTGNKSELAVGYCTLYGDMNGGLAVISDVPKTLVWDISRYVNRNGEVIPQRIIDKVPSAELRPDQSDQDELPPYEVLDAILHAYVEEVKSPSEIEAMGFDAAVVADVVRRVEINEYKRQQAAPGLRVTAKAFGSGRRYPIAKRI</sequence>
<evidence type="ECO:0000256" key="9">
    <source>
        <dbReference type="PROSITE-ProRule" id="PRU10139"/>
    </source>
</evidence>
<dbReference type="Pfam" id="PF02540">
    <property type="entry name" value="NAD_synthase"/>
    <property type="match status" value="1"/>
</dbReference>
<keyword evidence="3 7" id="KW-0436">Ligase</keyword>
<dbReference type="PIRSF" id="PIRSF006630">
    <property type="entry name" value="NADS_GAT"/>
    <property type="match status" value="1"/>
</dbReference>
<feature type="binding site" evidence="7">
    <location>
        <position position="404"/>
    </location>
    <ligand>
        <name>ATP</name>
        <dbReference type="ChEBI" id="CHEBI:30616"/>
    </ligand>
</feature>
<feature type="binding site" evidence="7">
    <location>
        <position position="188"/>
    </location>
    <ligand>
        <name>L-glutamine</name>
        <dbReference type="ChEBI" id="CHEBI:58359"/>
    </ligand>
</feature>
<comment type="similarity">
    <text evidence="10">Belongs to the NAD synthetase family.</text>
</comment>
<dbReference type="Gene3D" id="3.40.50.620">
    <property type="entry name" value="HUPs"/>
    <property type="match status" value="1"/>
</dbReference>